<feature type="domain" description="Adenylosuccinate lyase C-terminal" evidence="3">
    <location>
        <begin position="364"/>
        <end position="441"/>
    </location>
</feature>
<dbReference type="InterPro" id="IPR022761">
    <property type="entry name" value="Fumarate_lyase_N"/>
</dbReference>
<dbReference type="PANTHER" id="PTHR43172">
    <property type="entry name" value="ADENYLOSUCCINATE LYASE"/>
    <property type="match status" value="1"/>
</dbReference>
<dbReference type="RefSeq" id="WP_344310277.1">
    <property type="nucleotide sequence ID" value="NZ_BAAANY010000009.1"/>
</dbReference>
<reference evidence="4 5" key="1">
    <citation type="journal article" date="2019" name="Int. J. Syst. Evol. Microbiol.">
        <title>The Global Catalogue of Microorganisms (GCM) 10K type strain sequencing project: providing services to taxonomists for standard genome sequencing and annotation.</title>
        <authorList>
            <consortium name="The Broad Institute Genomics Platform"/>
            <consortium name="The Broad Institute Genome Sequencing Center for Infectious Disease"/>
            <person name="Wu L."/>
            <person name="Ma J."/>
        </authorList>
    </citation>
    <scope>NUCLEOTIDE SEQUENCE [LARGE SCALE GENOMIC DNA]</scope>
    <source>
        <strain evidence="4 5">JCM 14718</strain>
    </source>
</reference>
<dbReference type="Proteomes" id="UP001500618">
    <property type="component" value="Unassembled WGS sequence"/>
</dbReference>
<dbReference type="PANTHER" id="PTHR43172:SF2">
    <property type="entry name" value="ADENYLOSUCCINATE LYASE C-TERMINAL DOMAIN-CONTAINING PROTEIN"/>
    <property type="match status" value="1"/>
</dbReference>
<proteinExistence type="inferred from homology"/>
<keyword evidence="1" id="KW-0456">Lyase</keyword>
<organism evidence="4 5">
    <name type="scientific">Fodinicola feengrottensis</name>
    <dbReference type="NCBI Taxonomy" id="435914"/>
    <lineage>
        <taxon>Bacteria</taxon>
        <taxon>Bacillati</taxon>
        <taxon>Actinomycetota</taxon>
        <taxon>Actinomycetes</taxon>
        <taxon>Mycobacteriales</taxon>
        <taxon>Fodinicola</taxon>
    </lineage>
</organism>
<evidence type="ECO:0000313" key="4">
    <source>
        <dbReference type="EMBL" id="GAA1676092.1"/>
    </source>
</evidence>
<evidence type="ECO:0000259" key="3">
    <source>
        <dbReference type="SMART" id="SM00998"/>
    </source>
</evidence>
<dbReference type="NCBIfam" id="TIGR02426">
    <property type="entry name" value="protocat_pcaB"/>
    <property type="match status" value="1"/>
</dbReference>
<dbReference type="EMBL" id="BAAANY010000009">
    <property type="protein sequence ID" value="GAA1676092.1"/>
    <property type="molecule type" value="Genomic_DNA"/>
</dbReference>
<comment type="similarity">
    <text evidence="2">Belongs to the class-II fumarase/aspartase family.</text>
</comment>
<accession>A0ABN2GT72</accession>
<dbReference type="Gene3D" id="1.10.40.30">
    <property type="entry name" value="Fumarase/aspartase (C-terminal domain)"/>
    <property type="match status" value="1"/>
</dbReference>
<dbReference type="InterPro" id="IPR008948">
    <property type="entry name" value="L-Aspartase-like"/>
</dbReference>
<dbReference type="SUPFAM" id="SSF48557">
    <property type="entry name" value="L-aspartase-like"/>
    <property type="match status" value="1"/>
</dbReference>
<dbReference type="Pfam" id="PF00206">
    <property type="entry name" value="Lyase_1"/>
    <property type="match status" value="1"/>
</dbReference>
<sequence>MKPHSSQSETGLFDGVLAAGGVAAAVSDASWLQAMLDAEAALAGALADVGLISAAGAAAISACCKADLFDIGELGRAATGSGNPVVPLVKALTNAVPEPANRHVHRGATSQDILDTASMLVASRALLPLLDDLSAAASMCADLAQKHQHTTMAGRTLLQQALPTTFGLLAATWLHGLDTAVDGLVRLRKTRLAIQFGGAAGTLASLGEDGVRVAAAMARRLELAEPVLPWHTERTRIADLASATATAAGAVGTIAKDITLLAQTEVGEVSEAAGGGSSTLPHKQNPIAAIAALAGAAQAPGLASTLLATMPQEYERAAGNWHAQWRPLTDLLRVTGSAAFWLRTSLSGLNVHSERMRSNVDITGGLLMAERVTSALTEELGRQVAHQLVTAACQRTLHSGQSLAAELTADDKIPLTGEQVDKLLRPEDYLGSTQTFIDRSLAAHRRADD</sequence>
<comment type="caution">
    <text evidence="4">The sequence shown here is derived from an EMBL/GenBank/DDBJ whole genome shotgun (WGS) entry which is preliminary data.</text>
</comment>
<keyword evidence="5" id="KW-1185">Reference proteome</keyword>
<dbReference type="InterPro" id="IPR019468">
    <property type="entry name" value="AdenyloSucc_lyase_C"/>
</dbReference>
<dbReference type="SMART" id="SM00998">
    <property type="entry name" value="ADSL_C"/>
    <property type="match status" value="1"/>
</dbReference>
<gene>
    <name evidence="4" type="ORF">GCM10009765_26750</name>
</gene>
<evidence type="ECO:0000256" key="2">
    <source>
        <dbReference type="ARBA" id="ARBA00034772"/>
    </source>
</evidence>
<protein>
    <submittedName>
        <fullName evidence="4">3-carboxy-cis,cis-muconate cycloisomerase</fullName>
    </submittedName>
</protein>
<evidence type="ECO:0000313" key="5">
    <source>
        <dbReference type="Proteomes" id="UP001500618"/>
    </source>
</evidence>
<dbReference type="PRINTS" id="PR00145">
    <property type="entry name" value="ARGSUCLYASE"/>
</dbReference>
<dbReference type="Gene3D" id="1.20.200.10">
    <property type="entry name" value="Fumarase/aspartase (Central domain)"/>
    <property type="match status" value="1"/>
</dbReference>
<dbReference type="InterPro" id="IPR012789">
    <property type="entry name" value="Protocat_PcaB-like"/>
</dbReference>
<name>A0ABN2GT72_9ACTN</name>
<dbReference type="Pfam" id="PF10397">
    <property type="entry name" value="ADSL_C"/>
    <property type="match status" value="1"/>
</dbReference>
<evidence type="ECO:0000256" key="1">
    <source>
        <dbReference type="ARBA" id="ARBA00023239"/>
    </source>
</evidence>
<dbReference type="PRINTS" id="PR00149">
    <property type="entry name" value="FUMRATELYASE"/>
</dbReference>
<dbReference type="InterPro" id="IPR000362">
    <property type="entry name" value="Fumarate_lyase_fam"/>
</dbReference>